<dbReference type="SUPFAM" id="SSF52540">
    <property type="entry name" value="P-loop containing nucleoside triphosphate hydrolases"/>
    <property type="match status" value="1"/>
</dbReference>
<evidence type="ECO:0000256" key="9">
    <source>
        <dbReference type="ARBA" id="ARBA00022840"/>
    </source>
</evidence>
<dbReference type="PROSITE" id="PS50297">
    <property type="entry name" value="ANK_REP_REGION"/>
    <property type="match status" value="3"/>
</dbReference>
<keyword evidence="7 14" id="KW-0547">Nucleotide-binding</keyword>
<dbReference type="EMBL" id="CAJFCJ010000019">
    <property type="protein sequence ID" value="CAD5123351.1"/>
    <property type="molecule type" value="Genomic_DNA"/>
</dbReference>
<dbReference type="EC" id="2.7.11.1" evidence="2"/>
<dbReference type="PANTHER" id="PTHR24198">
    <property type="entry name" value="ANKYRIN REPEAT AND PROTEIN KINASE DOMAIN-CONTAINING PROTEIN"/>
    <property type="match status" value="1"/>
</dbReference>
<evidence type="ECO:0000259" key="16">
    <source>
        <dbReference type="PROSITE" id="PS51424"/>
    </source>
</evidence>
<evidence type="ECO:0000256" key="11">
    <source>
        <dbReference type="ARBA" id="ARBA00047899"/>
    </source>
</evidence>
<evidence type="ECO:0000256" key="3">
    <source>
        <dbReference type="ARBA" id="ARBA00022527"/>
    </source>
</evidence>
<dbReference type="Gene3D" id="3.40.50.300">
    <property type="entry name" value="P-loop containing nucleotide triphosphate hydrolases"/>
    <property type="match status" value="1"/>
</dbReference>
<evidence type="ECO:0000256" key="5">
    <source>
        <dbReference type="ARBA" id="ARBA00022679"/>
    </source>
</evidence>
<gene>
    <name evidence="17" type="ORF">DGYR_LOCUS11038</name>
</gene>
<keyword evidence="10 13" id="KW-0040">ANK repeat</keyword>
<evidence type="ECO:0000256" key="1">
    <source>
        <dbReference type="ARBA" id="ARBA00001946"/>
    </source>
</evidence>
<dbReference type="Pfam" id="PF12796">
    <property type="entry name" value="Ank_2"/>
    <property type="match status" value="2"/>
</dbReference>
<feature type="domain" description="Roc" evidence="16">
    <location>
        <begin position="950"/>
        <end position="1174"/>
    </location>
</feature>
<dbReference type="PRINTS" id="PR00449">
    <property type="entry name" value="RASTRNSFRMNG"/>
</dbReference>
<dbReference type="PROSITE" id="PS50011">
    <property type="entry name" value="PROTEIN_KINASE_DOM"/>
    <property type="match status" value="1"/>
</dbReference>
<evidence type="ECO:0000256" key="6">
    <source>
        <dbReference type="ARBA" id="ARBA00022737"/>
    </source>
</evidence>
<evidence type="ECO:0000256" key="2">
    <source>
        <dbReference type="ARBA" id="ARBA00012513"/>
    </source>
</evidence>
<feature type="domain" description="Protein kinase" evidence="15">
    <location>
        <begin position="1880"/>
        <end position="2185"/>
    </location>
</feature>
<dbReference type="PROSITE" id="PS00108">
    <property type="entry name" value="PROTEIN_KINASE_ST"/>
    <property type="match status" value="1"/>
</dbReference>
<dbReference type="InterPro" id="IPR008271">
    <property type="entry name" value="Ser/Thr_kinase_AS"/>
</dbReference>
<dbReference type="SMART" id="SM00248">
    <property type="entry name" value="ANK"/>
    <property type="match status" value="9"/>
</dbReference>
<dbReference type="InterPro" id="IPR017441">
    <property type="entry name" value="Protein_kinase_ATP_BS"/>
</dbReference>
<dbReference type="Gene3D" id="2.130.10.10">
    <property type="entry name" value="YVTN repeat-like/Quinoprotein amine dehydrogenase"/>
    <property type="match status" value="1"/>
</dbReference>
<dbReference type="InterPro" id="IPR020859">
    <property type="entry name" value="ROC"/>
</dbReference>
<dbReference type="Proteomes" id="UP000549394">
    <property type="component" value="Unassembled WGS sequence"/>
</dbReference>
<evidence type="ECO:0000313" key="18">
    <source>
        <dbReference type="Proteomes" id="UP000549394"/>
    </source>
</evidence>
<evidence type="ECO:0000256" key="7">
    <source>
        <dbReference type="ARBA" id="ARBA00022741"/>
    </source>
</evidence>
<name>A0A7I8W540_9ANNE</name>
<evidence type="ECO:0000256" key="13">
    <source>
        <dbReference type="PROSITE-ProRule" id="PRU00023"/>
    </source>
</evidence>
<dbReference type="InterPro" id="IPR032675">
    <property type="entry name" value="LRR_dom_sf"/>
</dbReference>
<dbReference type="GO" id="GO:0005524">
    <property type="term" value="F:ATP binding"/>
    <property type="evidence" value="ECO:0007669"/>
    <property type="project" value="UniProtKB-UniRule"/>
</dbReference>
<dbReference type="InterPro" id="IPR027417">
    <property type="entry name" value="P-loop_NTPase"/>
</dbReference>
<protein>
    <recommendedName>
        <fullName evidence="2">non-specific serine/threonine protein kinase</fullName>
        <ecNumber evidence="2">2.7.11.1</ecNumber>
    </recommendedName>
</protein>
<comment type="caution">
    <text evidence="17">The sequence shown here is derived from an EMBL/GenBank/DDBJ whole genome shotgun (WGS) entry which is preliminary data.</text>
</comment>
<dbReference type="GO" id="GO:0009966">
    <property type="term" value="P:regulation of signal transduction"/>
    <property type="evidence" value="ECO:0007669"/>
    <property type="project" value="UniProtKB-ARBA"/>
</dbReference>
<proteinExistence type="predicted"/>
<feature type="repeat" description="ANK" evidence="13">
    <location>
        <begin position="314"/>
        <end position="336"/>
    </location>
</feature>
<dbReference type="PROSITE" id="PS00107">
    <property type="entry name" value="PROTEIN_KINASE_ATP"/>
    <property type="match status" value="1"/>
</dbReference>
<keyword evidence="3" id="KW-0723">Serine/threonine-protein kinase</keyword>
<dbReference type="InterPro" id="IPR015943">
    <property type="entry name" value="WD40/YVTN_repeat-like_dom_sf"/>
</dbReference>
<dbReference type="SMART" id="SM00369">
    <property type="entry name" value="LRR_TYP"/>
    <property type="match status" value="6"/>
</dbReference>
<dbReference type="Pfam" id="PF08477">
    <property type="entry name" value="Roc"/>
    <property type="match status" value="1"/>
</dbReference>
<dbReference type="GO" id="GO:0005737">
    <property type="term" value="C:cytoplasm"/>
    <property type="evidence" value="ECO:0007669"/>
    <property type="project" value="UniProtKB-ARBA"/>
</dbReference>
<dbReference type="Gene3D" id="3.80.10.10">
    <property type="entry name" value="Ribonuclease Inhibitor"/>
    <property type="match status" value="3"/>
</dbReference>
<keyword evidence="4" id="KW-0433">Leucine-rich repeat</keyword>
<dbReference type="InterPro" id="IPR032171">
    <property type="entry name" value="COR-A"/>
</dbReference>
<evidence type="ECO:0000256" key="10">
    <source>
        <dbReference type="ARBA" id="ARBA00023043"/>
    </source>
</evidence>
<dbReference type="PROSITE" id="PS51424">
    <property type="entry name" value="ROC"/>
    <property type="match status" value="1"/>
</dbReference>
<dbReference type="Pfam" id="PF00069">
    <property type="entry name" value="Pkinase"/>
    <property type="match status" value="1"/>
</dbReference>
<dbReference type="GO" id="GO:0004674">
    <property type="term" value="F:protein serine/threonine kinase activity"/>
    <property type="evidence" value="ECO:0007669"/>
    <property type="project" value="UniProtKB-KW"/>
</dbReference>
<dbReference type="GO" id="GO:0005525">
    <property type="term" value="F:GTP binding"/>
    <property type="evidence" value="ECO:0007669"/>
    <property type="project" value="UniProtKB-KW"/>
</dbReference>
<dbReference type="Gene3D" id="1.10.10.10">
    <property type="entry name" value="Winged helix-like DNA-binding domain superfamily/Winged helix DNA-binding domain"/>
    <property type="match status" value="1"/>
</dbReference>
<feature type="repeat" description="ANK" evidence="13">
    <location>
        <begin position="87"/>
        <end position="119"/>
    </location>
</feature>
<keyword evidence="9 14" id="KW-0067">ATP-binding</keyword>
<keyword evidence="18" id="KW-1185">Reference proteome</keyword>
<dbReference type="Gene3D" id="1.25.40.20">
    <property type="entry name" value="Ankyrin repeat-containing domain"/>
    <property type="match status" value="2"/>
</dbReference>
<dbReference type="Pfam" id="PF13855">
    <property type="entry name" value="LRR_8"/>
    <property type="match status" value="1"/>
</dbReference>
<dbReference type="SMART" id="SM00364">
    <property type="entry name" value="LRR_BAC"/>
    <property type="match status" value="6"/>
</dbReference>
<dbReference type="Gene3D" id="1.10.510.10">
    <property type="entry name" value="Transferase(Phosphotransferase) domain 1"/>
    <property type="match status" value="1"/>
</dbReference>
<dbReference type="SUPFAM" id="SSF52058">
    <property type="entry name" value="L domain-like"/>
    <property type="match status" value="1"/>
</dbReference>
<dbReference type="InterPro" id="IPR036322">
    <property type="entry name" value="WD40_repeat_dom_sf"/>
</dbReference>
<comment type="cofactor">
    <cofactor evidence="1">
        <name>Mg(2+)</name>
        <dbReference type="ChEBI" id="CHEBI:18420"/>
    </cofactor>
</comment>
<evidence type="ECO:0000256" key="4">
    <source>
        <dbReference type="ARBA" id="ARBA00022614"/>
    </source>
</evidence>
<dbReference type="SUPFAM" id="SSF50978">
    <property type="entry name" value="WD40 repeat-like"/>
    <property type="match status" value="1"/>
</dbReference>
<dbReference type="InterPro" id="IPR036770">
    <property type="entry name" value="Ankyrin_rpt-contain_sf"/>
</dbReference>
<dbReference type="Pfam" id="PF16095">
    <property type="entry name" value="COR-A"/>
    <property type="match status" value="1"/>
</dbReference>
<feature type="binding site" evidence="14">
    <location>
        <position position="1913"/>
    </location>
    <ligand>
        <name>ATP</name>
        <dbReference type="ChEBI" id="CHEBI:30616"/>
    </ligand>
</feature>
<organism evidence="17 18">
    <name type="scientific">Dimorphilus gyrociliatus</name>
    <dbReference type="NCBI Taxonomy" id="2664684"/>
    <lineage>
        <taxon>Eukaryota</taxon>
        <taxon>Metazoa</taxon>
        <taxon>Spiralia</taxon>
        <taxon>Lophotrochozoa</taxon>
        <taxon>Annelida</taxon>
        <taxon>Polychaeta</taxon>
        <taxon>Polychaeta incertae sedis</taxon>
        <taxon>Dinophilidae</taxon>
        <taxon>Dimorphilus</taxon>
    </lineage>
</organism>
<dbReference type="SMART" id="SM00220">
    <property type="entry name" value="S_TKc"/>
    <property type="match status" value="1"/>
</dbReference>
<keyword evidence="8" id="KW-0418">Kinase</keyword>
<dbReference type="Pfam" id="PF00023">
    <property type="entry name" value="Ank"/>
    <property type="match status" value="1"/>
</dbReference>
<reference evidence="17 18" key="1">
    <citation type="submission" date="2020-08" db="EMBL/GenBank/DDBJ databases">
        <authorList>
            <person name="Hejnol A."/>
        </authorList>
    </citation>
    <scope>NUCLEOTIDE SEQUENCE [LARGE SCALE GENOMIC DNA]</scope>
</reference>
<dbReference type="OrthoDB" id="10252328at2759"/>
<sequence length="2540" mass="287932">MANRGNGEYVAEDNSTADLMFQATLYNNVELLESLLTLENQEEYINEQDSYGRTALHIAVSNNNLEIAYMLLQAGADPNIASGEYSQHMTPLHCAAEKDKKDFVELLLRFEADPKTVEGRGKTALELATEAKNVDTVDILTKNIEAKKQEERMLEDELFKEIQDGDLETCKLLAYRLSPDRVADIINRPLNDERTYSFLHKYCDISDFSFVEQLIKWGGDFSFHPNTHITALHIACQTTPNMQILDLVLSKFPKLVLTTTSDGFLPIHIACYEGNTETLEKLLYYDYPSELLSVQKFKSYKYTHAFNVNSLTSTGYTPLHLAVMNNNLGCVKALFNFNVQQLGDEDEIFCPVDKDSNIVLLALKQSAEYDIIKCLLENGISPCTSTTKDGGNPPLMQAFNNMNVDLMELLLEYGATDEHNEVLRKAIAAMQSSLPSINQEVIDDLPCRNALSILVIQFSHIDRELRLSKRTMLDSYHELLSPDTEQNRSSKQIVHPVAINWHKLGLNWLQSSWFATCAKRHNQGLVRDSATLATITRVDLSSNKLSFLPLCLFRLQSLKVLHLSNNSLVSLPEATISYDCLLLEDLDLSKNSLKSLPSHLFTLPNIKRMNVSGNCLESLPFSMWLAPKLEDLVASSNRLKNLPFERETNRASLSSLSDNDCPQLVDTIEEVKKRKSYCEEMLTSISFWGSKVRVRNPIFDTDDSTLHLTNLDLSQNDFVSIPYCLPCLAPHLCKLNMSNNKLTEIGPLHRYPACLRELNLDNNHIDDSIIDGQCEEAEEDRCFSPNIGRLKLNNTPMKSPLRRNRICLHRTHEQLERLKLLRLSGNKLKRITLLKEGVLSSSNSSHILKQIKSPSLKASENMLYPSLSFLDLTNNCLEFVPAELSYHLGLSELKLSKNNIKELPPELGLLRRLWCLELDDCPVQKTLFSTLGDKARTVAILSYLKSIKEEATLYNRMKLMFVGTQGIGKTSLLSQLRYYGKYSSRQSTFYVRDSPSPRRSWQERMGMTDAKSFKGENLSTVGIDIGQLTFSKNGTSIVLSTWDFGGQQEYYATHQYFLTKRSLYLVIWKVTDGEQGINDLNQWLVNIQARAPNSPVIIVGTHLDKFMQQHDTRRSKIILEALREDIHKRYVDVVEQEKYGLPRVLGRVEVVACRKHKKSMDELYNLIWRIVTEERVPGSKGVRLIEQKIPASYLHLQDAVHAIAQDRKNEGLDPVLHADQYHPLVMQKLNEQKKKSFDDLSELNQATQFLHENGVILHYDDANLQNIYFLDPQWLCDVLANIVTVREINRLSKCGVMKISDIQVLFKNSAFKPQDIKVYVMDLLSKFEVALLWDDNNLLIPSLLPKEKDVQCDLPFTDIRIPIKGGSEQKARIVEPSQQAGYVLPESPYYCGNSTFYKKPREEVDNVSKSSAESVESTEAASKSDTLQVFTNENPVMAICRLYLMSYFPSGFWPRLITRLLADSSFYSVIQSIYPQTLEDDIIKRLSCSENGSLRSPEWKCWQTGIEIYYYGVAVARVKEVTSESTTLCDYRRCHLLIHPDSDVEWRPVDLSTSSILEVFIPNECLKIGTKRSPIQSPSFEREELDEDVYGFLYPDSQAVSSLLAKLVDHLDTLLEDWYPDLGSRLVQNTQGMYLITRLIPCPRCILQQVHQQREADAKDCWQLLTTSQGHVSSRPIFIQTKDQQRKLAASYDPMSDMYLDDIVEPIVGSAPAIGSAEWVQSVVKTGVSRVSNTYNKAAEYLGQLDTQKRYLYAHTIEQAIVMINFGFKETECPFHGLLKLVGSNEGCQLSTYDLKQKTYSIRWRGGLRREEHKRSVYAHLFEHCVHASQHDRIVYCPQHGNLGPTFVASNDGYVQSEHVASDVVFQDVPNENRIDHDQMVREEFLGRGAFGAVYSGKVFDKKSHKQADVAMKMLQPVDPGPNVSKSIRRQYEMEKARWTKEPIKCACDAYLNARKELSILLSLRHNNIVPLIGIAVRPLCLCLSLAPRGSLNNILQLFKRAGCRLPVHVIKRIITQTASALQYLHSCQIIYRDLKSENVLVWSIPDPQTLICPVHVKLADYGVSRAILASGTKGLAGTPPFIAPEIIRHNGEESYTEKVDCFSFGMFLYELIALKQPFLDGNSELISANLKGHILSGGRPSLSPADLIYPTYLLDLMALCWSQDPTDRPSAKNIVDIADSSEFSHVRNVVKFPKCNDIGFISVTQVQKIDSYGESDDISQIWMSNLTETNDWEVTVVTYEGHECYGLRHWSVDSQPVSMCTTETDVWIAFKTGVIDIYCQVTHEKVYSFTPDDSQFCSTIVHDSVEKAVYLVFDSGRIFVCTSDISERLSSAKFSPIRSRCTGSGRQILKMNVLIDEQQHSHLFCGHSEGKMSVWSLRDKSGAQTFRHDSKENIKLIASSSPDGIWTCLSSAKFVYRWDLHKKIISCSLDIEKTAGNDSAVSCLTAVGNYLYIGLMDGKLLISEKNTLRNISIIKTLGENPIKCVLPLLPLKENEAVVVIGKGYLNILQDYLPTNSQQLSRDNSNEYFYFVSLLSNTWR</sequence>
<feature type="repeat" description="ANK" evidence="13">
    <location>
        <begin position="51"/>
        <end position="83"/>
    </location>
</feature>
<dbReference type="PANTHER" id="PTHR24198:SF169">
    <property type="entry name" value="NON-SPECIFIC SERINE_THREONINE PROTEIN KINASE"/>
    <property type="match status" value="1"/>
</dbReference>
<dbReference type="InterPro" id="IPR000719">
    <property type="entry name" value="Prot_kinase_dom"/>
</dbReference>
<dbReference type="InterPro" id="IPR001611">
    <property type="entry name" value="Leu-rich_rpt"/>
</dbReference>
<evidence type="ECO:0000256" key="14">
    <source>
        <dbReference type="PROSITE-ProRule" id="PRU10141"/>
    </source>
</evidence>
<dbReference type="PROSITE" id="PS50088">
    <property type="entry name" value="ANK_REPEAT"/>
    <property type="match status" value="3"/>
</dbReference>
<dbReference type="InterPro" id="IPR002110">
    <property type="entry name" value="Ankyrin_rpt"/>
</dbReference>
<comment type="catalytic activity">
    <reaction evidence="11">
        <text>L-threonyl-[protein] + ATP = O-phospho-L-threonyl-[protein] + ADP + H(+)</text>
        <dbReference type="Rhea" id="RHEA:46608"/>
        <dbReference type="Rhea" id="RHEA-COMP:11060"/>
        <dbReference type="Rhea" id="RHEA-COMP:11605"/>
        <dbReference type="ChEBI" id="CHEBI:15378"/>
        <dbReference type="ChEBI" id="CHEBI:30013"/>
        <dbReference type="ChEBI" id="CHEBI:30616"/>
        <dbReference type="ChEBI" id="CHEBI:61977"/>
        <dbReference type="ChEBI" id="CHEBI:456216"/>
        <dbReference type="EC" id="2.7.11.1"/>
    </reaction>
</comment>
<evidence type="ECO:0000256" key="8">
    <source>
        <dbReference type="ARBA" id="ARBA00022777"/>
    </source>
</evidence>
<accession>A0A7I8W540</accession>
<dbReference type="SUPFAM" id="SSF48403">
    <property type="entry name" value="Ankyrin repeat"/>
    <property type="match status" value="1"/>
</dbReference>
<dbReference type="InterPro" id="IPR036388">
    <property type="entry name" value="WH-like_DNA-bd_sf"/>
</dbReference>
<comment type="catalytic activity">
    <reaction evidence="12">
        <text>L-seryl-[protein] + ATP = O-phospho-L-seryl-[protein] + ADP + H(+)</text>
        <dbReference type="Rhea" id="RHEA:17989"/>
        <dbReference type="Rhea" id="RHEA-COMP:9863"/>
        <dbReference type="Rhea" id="RHEA-COMP:11604"/>
        <dbReference type="ChEBI" id="CHEBI:15378"/>
        <dbReference type="ChEBI" id="CHEBI:29999"/>
        <dbReference type="ChEBI" id="CHEBI:30616"/>
        <dbReference type="ChEBI" id="CHEBI:83421"/>
        <dbReference type="ChEBI" id="CHEBI:456216"/>
        <dbReference type="EC" id="2.7.11.1"/>
    </reaction>
</comment>
<dbReference type="InterPro" id="IPR011009">
    <property type="entry name" value="Kinase-like_dom_sf"/>
</dbReference>
<dbReference type="InterPro" id="IPR003591">
    <property type="entry name" value="Leu-rich_rpt_typical-subtyp"/>
</dbReference>
<dbReference type="SUPFAM" id="SSF56112">
    <property type="entry name" value="Protein kinase-like (PK-like)"/>
    <property type="match status" value="1"/>
</dbReference>
<keyword evidence="6" id="KW-0677">Repeat</keyword>
<evidence type="ECO:0000313" key="17">
    <source>
        <dbReference type="EMBL" id="CAD5123351.1"/>
    </source>
</evidence>
<evidence type="ECO:0000256" key="12">
    <source>
        <dbReference type="ARBA" id="ARBA00048679"/>
    </source>
</evidence>
<evidence type="ECO:0000259" key="15">
    <source>
        <dbReference type="PROSITE" id="PS50011"/>
    </source>
</evidence>
<dbReference type="Gene3D" id="3.30.70.1390">
    <property type="entry name" value="ROC domain from the Parkinson's disease-associated leucine-rich repeat kinase 2"/>
    <property type="match status" value="1"/>
</dbReference>
<dbReference type="PROSITE" id="PS51450">
    <property type="entry name" value="LRR"/>
    <property type="match status" value="4"/>
</dbReference>
<keyword evidence="5" id="KW-0808">Transferase</keyword>